<dbReference type="PROSITE" id="PS51112">
    <property type="entry name" value="AMMECR1"/>
    <property type="match status" value="1"/>
</dbReference>
<evidence type="ECO:0000313" key="3">
    <source>
        <dbReference type="Proteomes" id="UP001162891"/>
    </source>
</evidence>
<dbReference type="Gene3D" id="3.30.1490.150">
    <property type="entry name" value="Hypothetical protein ph0010, domain 2"/>
    <property type="match status" value="1"/>
</dbReference>
<name>A0ABM7WRB5_9BACT</name>
<dbReference type="EMBL" id="AP025591">
    <property type="protein sequence ID" value="BDG01999.1"/>
    <property type="molecule type" value="Genomic_DNA"/>
</dbReference>
<dbReference type="PANTHER" id="PTHR13016:SF0">
    <property type="entry name" value="AMME SYNDROME CANDIDATE GENE 1 PROTEIN"/>
    <property type="match status" value="1"/>
</dbReference>
<feature type="domain" description="AMMECR1" evidence="1">
    <location>
        <begin position="1"/>
        <end position="183"/>
    </location>
</feature>
<evidence type="ECO:0000313" key="2">
    <source>
        <dbReference type="EMBL" id="BDG01999.1"/>
    </source>
</evidence>
<dbReference type="Proteomes" id="UP001162891">
    <property type="component" value="Chromosome"/>
</dbReference>
<dbReference type="InterPro" id="IPR027623">
    <property type="entry name" value="AmmeMemoSam_A"/>
</dbReference>
<reference evidence="3" key="1">
    <citation type="journal article" date="2022" name="Int. J. Syst. Evol. Microbiol.">
        <title>Anaeromyxobacter oryzae sp. nov., Anaeromyxobacter diazotrophicus sp. nov. and Anaeromyxobacter paludicola sp. nov., isolated from paddy soils.</title>
        <authorList>
            <person name="Itoh H."/>
            <person name="Xu Z."/>
            <person name="Mise K."/>
            <person name="Masuda Y."/>
            <person name="Ushijima N."/>
            <person name="Hayakawa C."/>
            <person name="Shiratori Y."/>
            <person name="Senoo K."/>
        </authorList>
    </citation>
    <scope>NUCLEOTIDE SEQUENCE [LARGE SCALE GENOMIC DNA]</scope>
    <source>
        <strain evidence="3">Red232</strain>
    </source>
</reference>
<dbReference type="RefSeq" id="WP_248359089.1">
    <property type="nucleotide sequence ID" value="NZ_AP025591.1"/>
</dbReference>
<keyword evidence="3" id="KW-1185">Reference proteome</keyword>
<dbReference type="NCBIfam" id="TIGR04335">
    <property type="entry name" value="AmmeMemoSam_A"/>
    <property type="match status" value="1"/>
</dbReference>
<sequence>MTPLSPTDRAALLGIARGAILSHLGIAPAPALPERGPLAEPRGAFVTVSVRGELRGCIGTLRPTDALARTVARMAVSAATEDPRFVPLSSADVPELGLAVSVLGEPFRLAEPRAVKVGAHGLVVRKGWHRGVLLPKVAAREGWDVETFLKHVCLKAGLPARAWQEPDTELDAFEADEFGEEPT</sequence>
<dbReference type="InterPro" id="IPR023473">
    <property type="entry name" value="AMMECR1"/>
</dbReference>
<dbReference type="SUPFAM" id="SSF143447">
    <property type="entry name" value="AMMECR1-like"/>
    <property type="match status" value="1"/>
</dbReference>
<evidence type="ECO:0000259" key="1">
    <source>
        <dbReference type="PROSITE" id="PS51112"/>
    </source>
</evidence>
<dbReference type="NCBIfam" id="TIGR00296">
    <property type="entry name" value="TIGR00296 family protein"/>
    <property type="match status" value="1"/>
</dbReference>
<organism evidence="2 3">
    <name type="scientific">Anaeromyxobacter oryzae</name>
    <dbReference type="NCBI Taxonomy" id="2918170"/>
    <lineage>
        <taxon>Bacteria</taxon>
        <taxon>Pseudomonadati</taxon>
        <taxon>Myxococcota</taxon>
        <taxon>Myxococcia</taxon>
        <taxon>Myxococcales</taxon>
        <taxon>Cystobacterineae</taxon>
        <taxon>Anaeromyxobacteraceae</taxon>
        <taxon>Anaeromyxobacter</taxon>
    </lineage>
</organism>
<dbReference type="Gene3D" id="3.30.700.20">
    <property type="entry name" value="Hypothetical protein ph0010, domain 1"/>
    <property type="match status" value="1"/>
</dbReference>
<proteinExistence type="predicted"/>
<dbReference type="Pfam" id="PF01871">
    <property type="entry name" value="AMMECR1"/>
    <property type="match status" value="1"/>
</dbReference>
<accession>A0ABM7WRB5</accession>
<dbReference type="InterPro" id="IPR036071">
    <property type="entry name" value="AMMECR1_dom_sf"/>
</dbReference>
<protein>
    <submittedName>
        <fullName evidence="2">AmmeMemoRadiSam system protein A</fullName>
    </submittedName>
</protein>
<dbReference type="PANTHER" id="PTHR13016">
    <property type="entry name" value="AMMECR1 HOMOLOG"/>
    <property type="match status" value="1"/>
</dbReference>
<dbReference type="InterPro" id="IPR027485">
    <property type="entry name" value="AMMECR1_N"/>
</dbReference>
<dbReference type="InterPro" id="IPR002733">
    <property type="entry name" value="AMMECR1_domain"/>
</dbReference>
<gene>
    <name evidence="2" type="ORF">AMOR_09950</name>
</gene>